<name>W9RW12_9ROSA</name>
<feature type="region of interest" description="Disordered" evidence="1">
    <location>
        <begin position="162"/>
        <end position="194"/>
    </location>
</feature>
<gene>
    <name evidence="2" type="ORF">L484_007057</name>
</gene>
<evidence type="ECO:0000256" key="1">
    <source>
        <dbReference type="SAM" id="MobiDB-lite"/>
    </source>
</evidence>
<proteinExistence type="predicted"/>
<evidence type="ECO:0000313" key="2">
    <source>
        <dbReference type="EMBL" id="EXB95110.1"/>
    </source>
</evidence>
<dbReference type="EMBL" id="KE345190">
    <property type="protein sequence ID" value="EXB95110.1"/>
    <property type="molecule type" value="Genomic_DNA"/>
</dbReference>
<organism evidence="2 3">
    <name type="scientific">Morus notabilis</name>
    <dbReference type="NCBI Taxonomy" id="981085"/>
    <lineage>
        <taxon>Eukaryota</taxon>
        <taxon>Viridiplantae</taxon>
        <taxon>Streptophyta</taxon>
        <taxon>Embryophyta</taxon>
        <taxon>Tracheophyta</taxon>
        <taxon>Spermatophyta</taxon>
        <taxon>Magnoliopsida</taxon>
        <taxon>eudicotyledons</taxon>
        <taxon>Gunneridae</taxon>
        <taxon>Pentapetalae</taxon>
        <taxon>rosids</taxon>
        <taxon>fabids</taxon>
        <taxon>Rosales</taxon>
        <taxon>Moraceae</taxon>
        <taxon>Moreae</taxon>
        <taxon>Morus</taxon>
    </lineage>
</organism>
<protein>
    <submittedName>
        <fullName evidence="2">Uncharacterized protein</fullName>
    </submittedName>
</protein>
<keyword evidence="3" id="KW-1185">Reference proteome</keyword>
<dbReference type="AlphaFoldDB" id="W9RW12"/>
<accession>W9RW12</accession>
<evidence type="ECO:0000313" key="3">
    <source>
        <dbReference type="Proteomes" id="UP000030645"/>
    </source>
</evidence>
<sequence length="194" mass="21824">MPNAKCQVPSAGSGALLLFTSFHNLPYNYTTRQYEIQWRRKRNILGLGFLDLLNGPNIYIKIAESSIPNFTDQPFYDDEILMHNFNPTDEGNVPLDDHSVHNEVTGERARGKRIAIWSTVSREVVIHRSTGACSTAINWTIELQQVEKGQGLSLGSVLDEARVGPEESPQARPKHVTRDSKKMTPITRNLHISD</sequence>
<reference evidence="3" key="1">
    <citation type="submission" date="2013-01" db="EMBL/GenBank/DDBJ databases">
        <title>Draft Genome Sequence of a Mulberry Tree, Morus notabilis C.K. Schneid.</title>
        <authorList>
            <person name="He N."/>
            <person name="Zhao S."/>
        </authorList>
    </citation>
    <scope>NUCLEOTIDE SEQUENCE</scope>
</reference>
<dbReference type="Proteomes" id="UP000030645">
    <property type="component" value="Unassembled WGS sequence"/>
</dbReference>